<dbReference type="FunFam" id="1.25.40.10:FF:000790">
    <property type="entry name" value="Pentatricopeptide repeat-containing protein"/>
    <property type="match status" value="1"/>
</dbReference>
<dbReference type="PANTHER" id="PTHR47926:SF452">
    <property type="entry name" value="PENTATRICOPEPTIDE REPEAT-CONTAINING PROTEIN"/>
    <property type="match status" value="1"/>
</dbReference>
<proteinExistence type="predicted"/>
<evidence type="ECO:0008006" key="5">
    <source>
        <dbReference type="Google" id="ProtNLM"/>
    </source>
</evidence>
<dbReference type="PROSITE" id="PS51375">
    <property type="entry name" value="PPR"/>
    <property type="match status" value="3"/>
</dbReference>
<feature type="repeat" description="PPR" evidence="2">
    <location>
        <begin position="246"/>
        <end position="280"/>
    </location>
</feature>
<dbReference type="EMBL" id="JAMSHJ010000003">
    <property type="protein sequence ID" value="KAI5424681.1"/>
    <property type="molecule type" value="Genomic_DNA"/>
</dbReference>
<dbReference type="InterPro" id="IPR046960">
    <property type="entry name" value="PPR_At4g14850-like_plant"/>
</dbReference>
<name>A0A9D4XTZ7_PEA</name>
<dbReference type="Proteomes" id="UP001058974">
    <property type="component" value="Chromosome 3"/>
</dbReference>
<evidence type="ECO:0000313" key="3">
    <source>
        <dbReference type="EMBL" id="KAI5424681.1"/>
    </source>
</evidence>
<dbReference type="Pfam" id="PF13041">
    <property type="entry name" value="PPR_2"/>
    <property type="match status" value="1"/>
</dbReference>
<dbReference type="Gene3D" id="1.25.40.10">
    <property type="entry name" value="Tetratricopeptide repeat domain"/>
    <property type="match status" value="3"/>
</dbReference>
<evidence type="ECO:0000256" key="2">
    <source>
        <dbReference type="PROSITE-ProRule" id="PRU00708"/>
    </source>
</evidence>
<accession>A0A9D4XTZ7</accession>
<evidence type="ECO:0000256" key="1">
    <source>
        <dbReference type="ARBA" id="ARBA00022737"/>
    </source>
</evidence>
<feature type="repeat" description="PPR" evidence="2">
    <location>
        <begin position="111"/>
        <end position="145"/>
    </location>
</feature>
<sequence length="430" mass="48623">MKHLQVLSFVRRWSSWALSIKKASSSSPTKAIHLYSKMHRNGVPFDSFCILFALKSSTNLHNLPIIHHLHTHIIKLGFISQIHVANCLLNGYVLLSFIDACVLFDEMPQKNAVTWNTMILGYSRSGDMNKARELFEEMPQRDGVSWSSVISGYTNVGSYMQSLYLFRRMLFFEGTKPDQVTCGAVLSGLAHMGSRGLLGGKSVHGFIVRNGWELNVEIGAALVNMYAKGGVLRNAAMVFELMDERDVMSWTVMICGAVRCGFNKEALVVFEKMQMVGIKPNELTFTGVLTACAHGGFLEEGRRYFKMIEECGLEPRVQHYACLVYLIGKSGKLEEAYEIIKTMRVEPNVVVLGSFLSACKEHKQFEISERVIEQVLRMANPENDRGLYNLIADLYVIGEKLEEAERLKKLMVNEHVRQAKGLNFDRNVFR</sequence>
<dbReference type="Gramene" id="PSAT_LOCUS14604_t1">
    <property type="protein sequence ID" value="CAL5194887.1"/>
    <property type="gene ID" value="PSAT_LOCUS14604"/>
</dbReference>
<dbReference type="AlphaFoldDB" id="A0A9D4XTZ7"/>
<dbReference type="Gramene" id="Psat03G0075300-T1">
    <property type="protein sequence ID" value="KAI5424681.1"/>
    <property type="gene ID" value="KIW84_030753"/>
</dbReference>
<keyword evidence="1" id="KW-0677">Repeat</keyword>
<dbReference type="PANTHER" id="PTHR47926">
    <property type="entry name" value="PENTATRICOPEPTIDE REPEAT-CONTAINING PROTEIN"/>
    <property type="match status" value="1"/>
</dbReference>
<keyword evidence="4" id="KW-1185">Reference proteome</keyword>
<evidence type="ECO:0000313" key="4">
    <source>
        <dbReference type="Proteomes" id="UP001058974"/>
    </source>
</evidence>
<gene>
    <name evidence="3" type="ORF">KIW84_030753</name>
</gene>
<reference evidence="3 4" key="1">
    <citation type="journal article" date="2022" name="Nat. Genet.">
        <title>Improved pea reference genome and pan-genome highlight genomic features and evolutionary characteristics.</title>
        <authorList>
            <person name="Yang T."/>
            <person name="Liu R."/>
            <person name="Luo Y."/>
            <person name="Hu S."/>
            <person name="Wang D."/>
            <person name="Wang C."/>
            <person name="Pandey M.K."/>
            <person name="Ge S."/>
            <person name="Xu Q."/>
            <person name="Li N."/>
            <person name="Li G."/>
            <person name="Huang Y."/>
            <person name="Saxena R.K."/>
            <person name="Ji Y."/>
            <person name="Li M."/>
            <person name="Yan X."/>
            <person name="He Y."/>
            <person name="Liu Y."/>
            <person name="Wang X."/>
            <person name="Xiang C."/>
            <person name="Varshney R.K."/>
            <person name="Ding H."/>
            <person name="Gao S."/>
            <person name="Zong X."/>
        </authorList>
    </citation>
    <scope>NUCLEOTIDE SEQUENCE [LARGE SCALE GENOMIC DNA]</scope>
    <source>
        <strain evidence="3 4">cv. Zhongwan 6</strain>
    </source>
</reference>
<dbReference type="Gramene" id="Psat3g015520.1">
    <property type="protein sequence ID" value="Psat3g015520.1.cds1"/>
    <property type="gene ID" value="Psat3g015520"/>
</dbReference>
<dbReference type="NCBIfam" id="TIGR00756">
    <property type="entry name" value="PPR"/>
    <property type="match status" value="4"/>
</dbReference>
<feature type="repeat" description="PPR" evidence="2">
    <location>
        <begin position="281"/>
        <end position="315"/>
    </location>
</feature>
<dbReference type="GO" id="GO:0009451">
    <property type="term" value="P:RNA modification"/>
    <property type="evidence" value="ECO:0007669"/>
    <property type="project" value="InterPro"/>
</dbReference>
<dbReference type="OrthoDB" id="185373at2759"/>
<dbReference type="InterPro" id="IPR002885">
    <property type="entry name" value="PPR_rpt"/>
</dbReference>
<protein>
    <recommendedName>
        <fullName evidence="5">Pentatricopeptide repeat-containing protein</fullName>
    </recommendedName>
</protein>
<dbReference type="InterPro" id="IPR011990">
    <property type="entry name" value="TPR-like_helical_dom_sf"/>
</dbReference>
<organism evidence="3 4">
    <name type="scientific">Pisum sativum</name>
    <name type="common">Garden pea</name>
    <name type="synonym">Lathyrus oleraceus</name>
    <dbReference type="NCBI Taxonomy" id="3888"/>
    <lineage>
        <taxon>Eukaryota</taxon>
        <taxon>Viridiplantae</taxon>
        <taxon>Streptophyta</taxon>
        <taxon>Embryophyta</taxon>
        <taxon>Tracheophyta</taxon>
        <taxon>Spermatophyta</taxon>
        <taxon>Magnoliopsida</taxon>
        <taxon>eudicotyledons</taxon>
        <taxon>Gunneridae</taxon>
        <taxon>Pentapetalae</taxon>
        <taxon>rosids</taxon>
        <taxon>fabids</taxon>
        <taxon>Fabales</taxon>
        <taxon>Fabaceae</taxon>
        <taxon>Papilionoideae</taxon>
        <taxon>50 kb inversion clade</taxon>
        <taxon>NPAAA clade</taxon>
        <taxon>Hologalegina</taxon>
        <taxon>IRL clade</taxon>
        <taxon>Fabeae</taxon>
        <taxon>Lathyrus</taxon>
    </lineage>
</organism>
<comment type="caution">
    <text evidence="3">The sequence shown here is derived from an EMBL/GenBank/DDBJ whole genome shotgun (WGS) entry which is preliminary data.</text>
</comment>
<dbReference type="Pfam" id="PF01535">
    <property type="entry name" value="PPR"/>
    <property type="match status" value="3"/>
</dbReference>
<dbReference type="GO" id="GO:0003723">
    <property type="term" value="F:RNA binding"/>
    <property type="evidence" value="ECO:0007669"/>
    <property type="project" value="InterPro"/>
</dbReference>